<evidence type="ECO:0000313" key="1">
    <source>
        <dbReference type="EMBL" id="CAB4733571.1"/>
    </source>
</evidence>
<protein>
    <submittedName>
        <fullName evidence="1">Unannotated protein</fullName>
    </submittedName>
</protein>
<organism evidence="1">
    <name type="scientific">freshwater metagenome</name>
    <dbReference type="NCBI Taxonomy" id="449393"/>
    <lineage>
        <taxon>unclassified sequences</taxon>
        <taxon>metagenomes</taxon>
        <taxon>ecological metagenomes</taxon>
    </lineage>
</organism>
<dbReference type="AntiFam" id="ANF00127">
    <property type="entry name" value="Shadow ORF (opposite eno)"/>
</dbReference>
<sequence>MRQLDRVQGLGERADLVDLDQEGVGLAAGDAAREPLDVGDEQVVADELRLGAEAVGDGLPPLPVVLVERVLDRDDGVGRHELGVVVGHLLGGLLGALEGVEPALAELRGRDVEREHDVGAQALPGLLDRLGDQVERCPVGGQVGREAALVADAGGEAAALQHGLQCVIDLGAAAHGLLERRRTDGRDHELLDVDVGVGVGAAVEDVHHRHRQHVRVGTADVAVERQTGRVGSGASHGERDTQDGVGAEGRLVGRAVEVEHRLVDQPLVVGVETLDRGADLVDDRVHGLLDALAGVPIAAVAQLHRLERTGRRARRHGGASERAVVEEDLHLDGGVAAGVEDLAGADCFDGCHGAAPDEVRTSGPTLQPIPSP</sequence>
<dbReference type="EMBL" id="CAEZXR010000440">
    <property type="protein sequence ID" value="CAB4733571.1"/>
    <property type="molecule type" value="Genomic_DNA"/>
</dbReference>
<proteinExistence type="predicted"/>
<dbReference type="AlphaFoldDB" id="A0A6J6SF96"/>
<name>A0A6J6SF96_9ZZZZ</name>
<gene>
    <name evidence="1" type="ORF">UFOPK2579_02733</name>
</gene>
<accession>A0A6J6SF96</accession>
<reference evidence="1" key="1">
    <citation type="submission" date="2020-05" db="EMBL/GenBank/DDBJ databases">
        <authorList>
            <person name="Chiriac C."/>
            <person name="Salcher M."/>
            <person name="Ghai R."/>
            <person name="Kavagutti S V."/>
        </authorList>
    </citation>
    <scope>NUCLEOTIDE SEQUENCE</scope>
</reference>